<protein>
    <submittedName>
        <fullName evidence="2">Uncharacterized protein</fullName>
    </submittedName>
</protein>
<comment type="caution">
    <text evidence="2">The sequence shown here is derived from an EMBL/GenBank/DDBJ whole genome shotgun (WGS) entry which is preliminary data.</text>
</comment>
<proteinExistence type="predicted"/>
<keyword evidence="1" id="KW-0472">Membrane</keyword>
<keyword evidence="3" id="KW-1185">Reference proteome</keyword>
<evidence type="ECO:0000256" key="1">
    <source>
        <dbReference type="SAM" id="Phobius"/>
    </source>
</evidence>
<feature type="transmembrane region" description="Helical" evidence="1">
    <location>
        <begin position="146"/>
        <end position="164"/>
    </location>
</feature>
<gene>
    <name evidence="2" type="ORF">IQ266_14235</name>
</gene>
<keyword evidence="1" id="KW-1133">Transmembrane helix</keyword>
<feature type="transmembrane region" description="Helical" evidence="1">
    <location>
        <begin position="405"/>
        <end position="421"/>
    </location>
</feature>
<feature type="transmembrane region" description="Helical" evidence="1">
    <location>
        <begin position="229"/>
        <end position="249"/>
    </location>
</feature>
<feature type="transmembrane region" description="Helical" evidence="1">
    <location>
        <begin position="333"/>
        <end position="352"/>
    </location>
</feature>
<accession>A0A928VLR7</accession>
<sequence>MMFRAGIYALIAMTGLFLFLKETLVSGLQNIPGDLGDAWLVNYFFEHSWQLISNPQYVGSLFSPAFFYPQVDMLALSENMFGTAPIYWLFRGFNQPATAFALWVIAICLLNFSAMVWTLRQWRIHPVLASFGGLLMAYSAQRAVRIGHAQLLPQFFTPIALWYLWQFFQKPTKRRFIILLSLSYWQILSGVYLGWFLLFGIGLSSLISLVIIPKLHTKLWQFGRQKWRFTIATMLIWAAGLVWLFTPYVKIKAIIGDRSYREVESMLPRLTSWVMAPPWENIWSPLFHKFSADLPMAHEHTIFLGTVLYVLTAWTAYVLIAKRSTWLSADRRQIVLICLSSASILFVLALYWPNGMSAWWFVYQVVPGASAIRVVTRIASLINIYLLIAGLITLDSCLAARKLPAAFKAMFLALLLILGTIEQSTSFQHRHITTPQRAQREITQLLRQDCQLAYYQFLPFTDLPPKTQTQITDQSSPVAFPRQYPGIPLTLRWSVAQLLMMWAGISANVPVVNGYSGSFPPGSPNFYTHWDVPKILQWLDNTPVNPKQPIAQIHTFCYITERLHNTPPSFTNNDWTTTSVQSENYVMQVFRRNSHRTNPANS</sequence>
<feature type="transmembrane region" description="Helical" evidence="1">
    <location>
        <begin position="199"/>
        <end position="217"/>
    </location>
</feature>
<feature type="transmembrane region" description="Helical" evidence="1">
    <location>
        <begin position="124"/>
        <end position="140"/>
    </location>
</feature>
<organism evidence="2 3">
    <name type="scientific">Romeriopsis navalis LEGE 11480</name>
    <dbReference type="NCBI Taxonomy" id="2777977"/>
    <lineage>
        <taxon>Bacteria</taxon>
        <taxon>Bacillati</taxon>
        <taxon>Cyanobacteriota</taxon>
        <taxon>Cyanophyceae</taxon>
        <taxon>Leptolyngbyales</taxon>
        <taxon>Leptolyngbyaceae</taxon>
        <taxon>Romeriopsis</taxon>
        <taxon>Romeriopsis navalis</taxon>
    </lineage>
</organism>
<feature type="transmembrane region" description="Helical" evidence="1">
    <location>
        <begin position="372"/>
        <end position="393"/>
    </location>
</feature>
<evidence type="ECO:0000313" key="2">
    <source>
        <dbReference type="EMBL" id="MBE9030891.1"/>
    </source>
</evidence>
<name>A0A928VLR7_9CYAN</name>
<dbReference type="Proteomes" id="UP000625316">
    <property type="component" value="Unassembled WGS sequence"/>
</dbReference>
<dbReference type="AlphaFoldDB" id="A0A928VLR7"/>
<feature type="transmembrane region" description="Helical" evidence="1">
    <location>
        <begin position="302"/>
        <end position="321"/>
    </location>
</feature>
<reference evidence="2" key="1">
    <citation type="submission" date="2020-10" db="EMBL/GenBank/DDBJ databases">
        <authorList>
            <person name="Castelo-Branco R."/>
            <person name="Eusebio N."/>
            <person name="Adriana R."/>
            <person name="Vieira A."/>
            <person name="Brugerolle De Fraissinette N."/>
            <person name="Rezende De Castro R."/>
            <person name="Schneider M.P."/>
            <person name="Vasconcelos V."/>
            <person name="Leao P.N."/>
        </authorList>
    </citation>
    <scope>NUCLEOTIDE SEQUENCE</scope>
    <source>
        <strain evidence="2">LEGE 11480</strain>
    </source>
</reference>
<dbReference type="EMBL" id="JADEXQ010000047">
    <property type="protein sequence ID" value="MBE9030891.1"/>
    <property type="molecule type" value="Genomic_DNA"/>
</dbReference>
<evidence type="ECO:0000313" key="3">
    <source>
        <dbReference type="Proteomes" id="UP000625316"/>
    </source>
</evidence>
<dbReference type="RefSeq" id="WP_264325718.1">
    <property type="nucleotide sequence ID" value="NZ_JADEXQ010000047.1"/>
</dbReference>
<feature type="transmembrane region" description="Helical" evidence="1">
    <location>
        <begin position="97"/>
        <end position="117"/>
    </location>
</feature>
<keyword evidence="1" id="KW-0812">Transmembrane</keyword>